<evidence type="ECO:0000313" key="2">
    <source>
        <dbReference type="Proteomes" id="UP000674234"/>
    </source>
</evidence>
<accession>A0A940WTD8</accession>
<comment type="caution">
    <text evidence="1">The sequence shown here is derived from an EMBL/GenBank/DDBJ whole genome shotgun (WGS) entry which is preliminary data.</text>
</comment>
<name>A0A940WTD8_9ACTN</name>
<evidence type="ECO:0008006" key="3">
    <source>
        <dbReference type="Google" id="ProtNLM"/>
    </source>
</evidence>
<dbReference type="AlphaFoldDB" id="A0A940WTD8"/>
<keyword evidence="2" id="KW-1185">Reference proteome</keyword>
<dbReference type="EMBL" id="JAFCNB010000017">
    <property type="protein sequence ID" value="MBP2707085.1"/>
    <property type="molecule type" value="Genomic_DNA"/>
</dbReference>
<reference evidence="1" key="1">
    <citation type="submission" date="2021-02" db="EMBL/GenBank/DDBJ databases">
        <title>Draft genome sequence of Microbispora sp. RL4-1S isolated from rice leaves in Thailand.</title>
        <authorList>
            <person name="Muangham S."/>
            <person name="Duangmal K."/>
        </authorList>
    </citation>
    <scope>NUCLEOTIDE SEQUENCE</scope>
    <source>
        <strain evidence="1">RL4-1S</strain>
    </source>
</reference>
<organism evidence="1 2">
    <name type="scientific">Microbispora oryzae</name>
    <dbReference type="NCBI Taxonomy" id="2806554"/>
    <lineage>
        <taxon>Bacteria</taxon>
        <taxon>Bacillati</taxon>
        <taxon>Actinomycetota</taxon>
        <taxon>Actinomycetes</taxon>
        <taxon>Streptosporangiales</taxon>
        <taxon>Streptosporangiaceae</taxon>
        <taxon>Microbispora</taxon>
    </lineage>
</organism>
<dbReference type="Proteomes" id="UP000674234">
    <property type="component" value="Unassembled WGS sequence"/>
</dbReference>
<dbReference type="RefSeq" id="WP_210158367.1">
    <property type="nucleotide sequence ID" value="NZ_JAFCNB010000017.1"/>
</dbReference>
<protein>
    <recommendedName>
        <fullName evidence="3">DUF4276 family protein</fullName>
    </recommendedName>
</protein>
<proteinExistence type="predicted"/>
<gene>
    <name evidence="1" type="ORF">JOL79_25190</name>
</gene>
<sequence length="216" mass="23699">MTLRVLFLAEGTSDSGLIRQIERIAVEAHVDIAVTHPDLARLPKPPGPGVAAKLRAVLEIDGSYDLLLIHRDADRDGRDARIAEIFDAVDRNAPGTPHTAIIPVRMTEAWLLVDEAEIRVVAGNPNGKVKIDLPAVSRVESIPDPKSLLKEKLALASGLTGRKLQKFNQRFPQNRRLLLERIDPDGPIAKVPSWCAFVTDLKAGLWHATGSQDRAR</sequence>
<evidence type="ECO:0000313" key="1">
    <source>
        <dbReference type="EMBL" id="MBP2707085.1"/>
    </source>
</evidence>